<feature type="region of interest" description="Disordered" evidence="1">
    <location>
        <begin position="46"/>
        <end position="69"/>
    </location>
</feature>
<evidence type="ECO:0000256" key="1">
    <source>
        <dbReference type="SAM" id="MobiDB-lite"/>
    </source>
</evidence>
<dbReference type="Proteomes" id="UP000662200">
    <property type="component" value="Unassembled WGS sequence"/>
</dbReference>
<keyword evidence="3" id="KW-1185">Reference proteome</keyword>
<accession>A0A8J3BNN9</accession>
<reference evidence="2" key="1">
    <citation type="journal article" date="2014" name="Int. J. Syst. Evol. Microbiol.">
        <title>Complete genome sequence of Corynebacterium casei LMG S-19264T (=DSM 44701T), isolated from a smear-ripened cheese.</title>
        <authorList>
            <consortium name="US DOE Joint Genome Institute (JGI-PGF)"/>
            <person name="Walter F."/>
            <person name="Albersmeier A."/>
            <person name="Kalinowski J."/>
            <person name="Ruckert C."/>
        </authorList>
    </citation>
    <scope>NUCLEOTIDE SEQUENCE</scope>
    <source>
        <strain evidence="2">JCM 3091</strain>
    </source>
</reference>
<comment type="caution">
    <text evidence="2">The sequence shown here is derived from an EMBL/GenBank/DDBJ whole genome shotgun (WGS) entry which is preliminary data.</text>
</comment>
<reference evidence="2" key="2">
    <citation type="submission" date="2020-09" db="EMBL/GenBank/DDBJ databases">
        <authorList>
            <person name="Sun Q."/>
            <person name="Ohkuma M."/>
        </authorList>
    </citation>
    <scope>NUCLEOTIDE SEQUENCE</scope>
    <source>
        <strain evidence="2">JCM 3091</strain>
    </source>
</reference>
<proteinExistence type="predicted"/>
<organism evidence="2 3">
    <name type="scientific">Pilimelia terevasa</name>
    <dbReference type="NCBI Taxonomy" id="53372"/>
    <lineage>
        <taxon>Bacteria</taxon>
        <taxon>Bacillati</taxon>
        <taxon>Actinomycetota</taxon>
        <taxon>Actinomycetes</taxon>
        <taxon>Micromonosporales</taxon>
        <taxon>Micromonosporaceae</taxon>
        <taxon>Pilimelia</taxon>
    </lineage>
</organism>
<evidence type="ECO:0000313" key="3">
    <source>
        <dbReference type="Proteomes" id="UP000662200"/>
    </source>
</evidence>
<dbReference type="EMBL" id="BMQC01000008">
    <property type="protein sequence ID" value="GGK32228.1"/>
    <property type="molecule type" value="Genomic_DNA"/>
</dbReference>
<evidence type="ECO:0000313" key="2">
    <source>
        <dbReference type="EMBL" id="GGK32228.1"/>
    </source>
</evidence>
<dbReference type="RefSeq" id="WP_189114575.1">
    <property type="nucleotide sequence ID" value="NZ_BMQC01000008.1"/>
</dbReference>
<protein>
    <submittedName>
        <fullName evidence="2">Uncharacterized protein</fullName>
    </submittedName>
</protein>
<sequence length="80" mass="8329">MSIHTFCVELYHPGDDPVPGHDDGRLDAVARRARQDIRDAGLLPAGVTVIEPPDPTNPGEDVDTPPPAGPVVDIAAARGA</sequence>
<name>A0A8J3BNN9_9ACTN</name>
<dbReference type="AlphaFoldDB" id="A0A8J3BNN9"/>
<gene>
    <name evidence="2" type="ORF">GCM10010124_26260</name>
</gene>